<dbReference type="AlphaFoldDB" id="A0A9J6DQ91"/>
<evidence type="ECO:0000313" key="2">
    <source>
        <dbReference type="Proteomes" id="UP000821866"/>
    </source>
</evidence>
<name>A0A9J6DQ91_RHIMP</name>
<sequence>MLIGSWTGITNQTIRKCFRYAGFHVPGDHSKNSDECNEAIAGVAKVQSKRSKFPEVVDESTVDKFVSAGDDVVSMGELENEDYIATILLSTSKSEHNDQSKEYPLPTSSEVIGLSQLVLHFSTNVEGCGLTYSDSLNHV</sequence>
<dbReference type="Proteomes" id="UP000821866">
    <property type="component" value="Chromosome 6"/>
</dbReference>
<proteinExistence type="predicted"/>
<evidence type="ECO:0000313" key="1">
    <source>
        <dbReference type="EMBL" id="KAH8024244.1"/>
    </source>
</evidence>
<reference evidence="1" key="2">
    <citation type="submission" date="2021-09" db="EMBL/GenBank/DDBJ databases">
        <authorList>
            <person name="Jia N."/>
            <person name="Wang J."/>
            <person name="Shi W."/>
            <person name="Du L."/>
            <person name="Sun Y."/>
            <person name="Zhan W."/>
            <person name="Jiang J."/>
            <person name="Wang Q."/>
            <person name="Zhang B."/>
            <person name="Ji P."/>
            <person name="Sakyi L.B."/>
            <person name="Cui X."/>
            <person name="Yuan T."/>
            <person name="Jiang B."/>
            <person name="Yang W."/>
            <person name="Lam T.T.-Y."/>
            <person name="Chang Q."/>
            <person name="Ding S."/>
            <person name="Wang X."/>
            <person name="Zhu J."/>
            <person name="Ruan X."/>
            <person name="Zhao L."/>
            <person name="Wei J."/>
            <person name="Que T."/>
            <person name="Du C."/>
            <person name="Cheng J."/>
            <person name="Dai P."/>
            <person name="Han X."/>
            <person name="Huang E."/>
            <person name="Gao Y."/>
            <person name="Liu J."/>
            <person name="Shao H."/>
            <person name="Ye R."/>
            <person name="Li L."/>
            <person name="Wei W."/>
            <person name="Wang X."/>
            <person name="Wang C."/>
            <person name="Huo Q."/>
            <person name="Li W."/>
            <person name="Guo W."/>
            <person name="Chen H."/>
            <person name="Chen S."/>
            <person name="Zhou L."/>
            <person name="Zhou L."/>
            <person name="Ni X."/>
            <person name="Tian J."/>
            <person name="Zhou Y."/>
            <person name="Sheng Y."/>
            <person name="Liu T."/>
            <person name="Pan Y."/>
            <person name="Xia L."/>
            <person name="Li J."/>
            <person name="Zhao F."/>
            <person name="Cao W."/>
        </authorList>
    </citation>
    <scope>NUCLEOTIDE SEQUENCE</scope>
    <source>
        <strain evidence="1">Rmic-2018</strain>
        <tissue evidence="1">Larvae</tissue>
    </source>
</reference>
<comment type="caution">
    <text evidence="1">The sequence shown here is derived from an EMBL/GenBank/DDBJ whole genome shotgun (WGS) entry which is preliminary data.</text>
</comment>
<reference evidence="1" key="1">
    <citation type="journal article" date="2020" name="Cell">
        <title>Large-Scale Comparative Analyses of Tick Genomes Elucidate Their Genetic Diversity and Vector Capacities.</title>
        <authorList>
            <consortium name="Tick Genome and Microbiome Consortium (TIGMIC)"/>
            <person name="Jia N."/>
            <person name="Wang J."/>
            <person name="Shi W."/>
            <person name="Du L."/>
            <person name="Sun Y."/>
            <person name="Zhan W."/>
            <person name="Jiang J.F."/>
            <person name="Wang Q."/>
            <person name="Zhang B."/>
            <person name="Ji P."/>
            <person name="Bell-Sakyi L."/>
            <person name="Cui X.M."/>
            <person name="Yuan T.T."/>
            <person name="Jiang B.G."/>
            <person name="Yang W.F."/>
            <person name="Lam T.T."/>
            <person name="Chang Q.C."/>
            <person name="Ding S.J."/>
            <person name="Wang X.J."/>
            <person name="Zhu J.G."/>
            <person name="Ruan X.D."/>
            <person name="Zhao L."/>
            <person name="Wei J.T."/>
            <person name="Ye R.Z."/>
            <person name="Que T.C."/>
            <person name="Du C.H."/>
            <person name="Zhou Y.H."/>
            <person name="Cheng J.X."/>
            <person name="Dai P.F."/>
            <person name="Guo W.B."/>
            <person name="Han X.H."/>
            <person name="Huang E.J."/>
            <person name="Li L.F."/>
            <person name="Wei W."/>
            <person name="Gao Y.C."/>
            <person name="Liu J.Z."/>
            <person name="Shao H.Z."/>
            <person name="Wang X."/>
            <person name="Wang C.C."/>
            <person name="Yang T.C."/>
            <person name="Huo Q.B."/>
            <person name="Li W."/>
            <person name="Chen H.Y."/>
            <person name="Chen S.E."/>
            <person name="Zhou L.G."/>
            <person name="Ni X.B."/>
            <person name="Tian J.H."/>
            <person name="Sheng Y."/>
            <person name="Liu T."/>
            <person name="Pan Y.S."/>
            <person name="Xia L.Y."/>
            <person name="Li J."/>
            <person name="Zhao F."/>
            <person name="Cao W.C."/>
        </authorList>
    </citation>
    <scope>NUCLEOTIDE SEQUENCE</scope>
    <source>
        <strain evidence="1">Rmic-2018</strain>
    </source>
</reference>
<protein>
    <submittedName>
        <fullName evidence="1">Uncharacterized protein</fullName>
    </submittedName>
</protein>
<keyword evidence="2" id="KW-1185">Reference proteome</keyword>
<organism evidence="1 2">
    <name type="scientific">Rhipicephalus microplus</name>
    <name type="common">Cattle tick</name>
    <name type="synonym">Boophilus microplus</name>
    <dbReference type="NCBI Taxonomy" id="6941"/>
    <lineage>
        <taxon>Eukaryota</taxon>
        <taxon>Metazoa</taxon>
        <taxon>Ecdysozoa</taxon>
        <taxon>Arthropoda</taxon>
        <taxon>Chelicerata</taxon>
        <taxon>Arachnida</taxon>
        <taxon>Acari</taxon>
        <taxon>Parasitiformes</taxon>
        <taxon>Ixodida</taxon>
        <taxon>Ixodoidea</taxon>
        <taxon>Ixodidae</taxon>
        <taxon>Rhipicephalinae</taxon>
        <taxon>Rhipicephalus</taxon>
        <taxon>Boophilus</taxon>
    </lineage>
</organism>
<accession>A0A9J6DQ91</accession>
<gene>
    <name evidence="1" type="ORF">HPB51_022363</name>
</gene>
<dbReference type="EMBL" id="JABSTU010000008">
    <property type="protein sequence ID" value="KAH8024244.1"/>
    <property type="molecule type" value="Genomic_DNA"/>
</dbReference>